<protein>
    <submittedName>
        <fullName evidence="11">Cytochrome c-type biogenesis protein DsbD</fullName>
    </submittedName>
</protein>
<name>A0A1A9HV62_9CHLA</name>
<feature type="transmembrane region" description="Helical" evidence="7">
    <location>
        <begin position="535"/>
        <end position="554"/>
    </location>
</feature>
<dbReference type="Gene3D" id="3.40.30.10">
    <property type="entry name" value="Glutaredoxin"/>
    <property type="match status" value="1"/>
</dbReference>
<accession>A0A1A9HV62</accession>
<feature type="signal peptide" evidence="8">
    <location>
        <begin position="1"/>
        <end position="23"/>
    </location>
</feature>
<evidence type="ECO:0000259" key="9">
    <source>
        <dbReference type="Pfam" id="PF02683"/>
    </source>
</evidence>
<dbReference type="KEGG" id="csaz:Cs308_0416"/>
<dbReference type="Pfam" id="PF02683">
    <property type="entry name" value="DsbD_TM"/>
    <property type="match status" value="1"/>
</dbReference>
<reference evidence="12" key="1">
    <citation type="submission" date="2016-03" db="EMBL/GenBank/DDBJ databases">
        <title>Culture-independent genomics supports pathogen discovery for uncultivable bacteria within the genus Chlamydia.</title>
        <authorList>
            <person name="Taylor-Brown A."/>
            <person name="Bachmann N.L."/>
            <person name="Borel N."/>
            <person name="Polkinghorne A."/>
        </authorList>
    </citation>
    <scope>NUCLEOTIDE SEQUENCE [LARGE SCALE GENOMIC DNA]</scope>
    <source>
        <strain evidence="12">2742-308</strain>
    </source>
</reference>
<proteinExistence type="predicted"/>
<evidence type="ECO:0000256" key="1">
    <source>
        <dbReference type="ARBA" id="ARBA00004141"/>
    </source>
</evidence>
<dbReference type="PATRIC" id="fig|1806891.3.peg.407"/>
<keyword evidence="4 7" id="KW-1133">Transmembrane helix</keyword>
<keyword evidence="12" id="KW-1185">Reference proteome</keyword>
<keyword evidence="6" id="KW-0676">Redox-active center</keyword>
<feature type="transmembrane region" description="Helical" evidence="7">
    <location>
        <begin position="301"/>
        <end position="334"/>
    </location>
</feature>
<feature type="domain" description="Cytochrome C biogenesis protein transmembrane" evidence="9">
    <location>
        <begin position="307"/>
        <end position="524"/>
    </location>
</feature>
<dbReference type="Pfam" id="PF13899">
    <property type="entry name" value="Thioredoxin_7"/>
    <property type="match status" value="1"/>
</dbReference>
<keyword evidence="5 7" id="KW-0472">Membrane</keyword>
<organism evidence="11 12">
    <name type="scientific">Candidatus Chlamydia sanziniae</name>
    <dbReference type="NCBI Taxonomy" id="1806891"/>
    <lineage>
        <taxon>Bacteria</taxon>
        <taxon>Pseudomonadati</taxon>
        <taxon>Chlamydiota</taxon>
        <taxon>Chlamydiia</taxon>
        <taxon>Chlamydiales</taxon>
        <taxon>Chlamydiaceae</taxon>
        <taxon>Chlamydia/Chlamydophila group</taxon>
        <taxon>Chlamydia</taxon>
    </lineage>
</organism>
<feature type="chain" id="PRO_5008389508" evidence="8">
    <location>
        <begin position="24"/>
        <end position="717"/>
    </location>
</feature>
<feature type="transmembrane region" description="Helical" evidence="7">
    <location>
        <begin position="388"/>
        <end position="417"/>
    </location>
</feature>
<dbReference type="GO" id="GO:0045454">
    <property type="term" value="P:cell redox homeostasis"/>
    <property type="evidence" value="ECO:0007669"/>
    <property type="project" value="TreeGrafter"/>
</dbReference>
<gene>
    <name evidence="11" type="ORF">Cs308_0416</name>
</gene>
<evidence type="ECO:0000313" key="11">
    <source>
        <dbReference type="EMBL" id="ANH78587.1"/>
    </source>
</evidence>
<dbReference type="SUPFAM" id="SSF52833">
    <property type="entry name" value="Thioredoxin-like"/>
    <property type="match status" value="1"/>
</dbReference>
<keyword evidence="3" id="KW-0201">Cytochrome c-type biogenesis</keyword>
<feature type="transmembrane region" description="Helical" evidence="7">
    <location>
        <begin position="471"/>
        <end position="491"/>
    </location>
</feature>
<dbReference type="Proteomes" id="UP000078162">
    <property type="component" value="Chromosome"/>
</dbReference>
<dbReference type="STRING" id="1806891.Cs308_0416"/>
<dbReference type="RefSeq" id="WP_066481978.1">
    <property type="nucleotide sequence ID" value="NZ_CP014639.1"/>
</dbReference>
<evidence type="ECO:0000256" key="8">
    <source>
        <dbReference type="SAM" id="SignalP"/>
    </source>
</evidence>
<dbReference type="PANTHER" id="PTHR32234:SF3">
    <property type="entry name" value="SUPPRESSION OF COPPER SENSITIVITY PROTEIN"/>
    <property type="match status" value="1"/>
</dbReference>
<dbReference type="AlphaFoldDB" id="A0A1A9HV62"/>
<feature type="domain" description="Thiol:disulfide interchange protein DsbD N-terminal" evidence="10">
    <location>
        <begin position="54"/>
        <end position="164"/>
    </location>
</feature>
<sequence length="717" mass="78872">MNKIKTHCQNVFIVLLLSLPVLCQSNSVVHARETMQVESSTEAEFLAENSHISGKNPFKVGIKITAPQGSHIYWKNPGELGSPLKISWMLPKGFVVQEEHWPAPKVFEAQGTTFFGYEDSTLIVADILPPKDLQLNQTIELKAHVEWLACGAQCFPGNADLQLFLSYIEEGVPSPDKSREFAQTLLSQPRILKKNQAVRIVREKEGELILNITTQIEKQGSKVWFVPDQAGSPFAYAETTMYPEHGGSAWKLKVKTPLDSWNQQKLEGVLLFTDNNGYPVESLMIRSSVTNRQITSAASGLWNGLTILVMAFLGGLLLNIMPCVLPLITLKVYALIKSAGEHRSSVIANSLGFTLGIVGCFWALAGVASLMKALGHHIGWGFQLQEPMFVAVLIVVFFLFALSSLGLFEMGTVFANLGGKLQTPERKVAENKIVSSFFNGVLATLVTTPCTGPFLGSVLGLVMSLSFVKQLLIFSLMGLGMASPYLVFSVFPKMLSILPKPGNWMSTFKQLTGFMLLGTVTWLVWIFGVETSTTAVVILLAGLWLTGLGAWILGRWGTPVSPKGHRVCASVIFFGFVAGALSVGFVASNYFVSKDTAIMSEEDSWQPFSLERLAELRRQGHPVFVNFTAKWCLTCQMNKPILYGNAVQQMFKDKGVVTLEADWTRKDPGITQELARLGRASVPSYVYYPADQATPIILPEKITQDFLQNLLASQIVS</sequence>
<dbReference type="Pfam" id="PF11412">
    <property type="entry name" value="DsbD_N"/>
    <property type="match status" value="1"/>
</dbReference>
<dbReference type="PANTHER" id="PTHR32234">
    <property type="entry name" value="THIOL:DISULFIDE INTERCHANGE PROTEIN DSBD"/>
    <property type="match status" value="1"/>
</dbReference>
<dbReference type="GO" id="GO:0016020">
    <property type="term" value="C:membrane"/>
    <property type="evidence" value="ECO:0007669"/>
    <property type="project" value="UniProtKB-SubCell"/>
</dbReference>
<evidence type="ECO:0000256" key="3">
    <source>
        <dbReference type="ARBA" id="ARBA00022748"/>
    </source>
</evidence>
<evidence type="ECO:0000256" key="2">
    <source>
        <dbReference type="ARBA" id="ARBA00022692"/>
    </source>
</evidence>
<dbReference type="EMBL" id="CP014639">
    <property type="protein sequence ID" value="ANH78587.1"/>
    <property type="molecule type" value="Genomic_DNA"/>
</dbReference>
<feature type="transmembrane region" description="Helical" evidence="7">
    <location>
        <begin position="566"/>
        <end position="592"/>
    </location>
</feature>
<dbReference type="CDD" id="cd02953">
    <property type="entry name" value="DsbDgamma"/>
    <property type="match status" value="1"/>
</dbReference>
<feature type="transmembrane region" description="Helical" evidence="7">
    <location>
        <begin position="437"/>
        <end position="465"/>
    </location>
</feature>
<dbReference type="InterPro" id="IPR017937">
    <property type="entry name" value="Thioredoxin_CS"/>
</dbReference>
<evidence type="ECO:0000256" key="4">
    <source>
        <dbReference type="ARBA" id="ARBA00022989"/>
    </source>
</evidence>
<dbReference type="GO" id="GO:0017004">
    <property type="term" value="P:cytochrome complex assembly"/>
    <property type="evidence" value="ECO:0007669"/>
    <property type="project" value="UniProtKB-KW"/>
</dbReference>
<evidence type="ECO:0000313" key="12">
    <source>
        <dbReference type="Proteomes" id="UP000078162"/>
    </source>
</evidence>
<comment type="subcellular location">
    <subcellularLocation>
        <location evidence="1">Membrane</location>
        <topology evidence="1">Multi-pass membrane protein</topology>
    </subcellularLocation>
</comment>
<dbReference type="InterPro" id="IPR036249">
    <property type="entry name" value="Thioredoxin-like_sf"/>
</dbReference>
<evidence type="ECO:0000259" key="10">
    <source>
        <dbReference type="Pfam" id="PF11412"/>
    </source>
</evidence>
<keyword evidence="2 7" id="KW-0812">Transmembrane</keyword>
<dbReference type="InterPro" id="IPR003834">
    <property type="entry name" value="Cyt_c_assmbl_TM_dom"/>
</dbReference>
<evidence type="ECO:0000256" key="7">
    <source>
        <dbReference type="SAM" id="Phobius"/>
    </source>
</evidence>
<evidence type="ECO:0000256" key="5">
    <source>
        <dbReference type="ARBA" id="ARBA00023136"/>
    </source>
</evidence>
<dbReference type="GO" id="GO:0015035">
    <property type="term" value="F:protein-disulfide reductase activity"/>
    <property type="evidence" value="ECO:0007669"/>
    <property type="project" value="TreeGrafter"/>
</dbReference>
<feature type="transmembrane region" description="Helical" evidence="7">
    <location>
        <begin position="346"/>
        <end position="368"/>
    </location>
</feature>
<dbReference type="InterPro" id="IPR028250">
    <property type="entry name" value="DsbDN"/>
</dbReference>
<evidence type="ECO:0000256" key="6">
    <source>
        <dbReference type="ARBA" id="ARBA00023284"/>
    </source>
</evidence>
<dbReference type="PROSITE" id="PS00194">
    <property type="entry name" value="THIOREDOXIN_1"/>
    <property type="match status" value="1"/>
</dbReference>
<keyword evidence="8" id="KW-0732">Signal</keyword>
<dbReference type="InterPro" id="IPR035671">
    <property type="entry name" value="DsbD_gamma"/>
</dbReference>
<feature type="transmembrane region" description="Helical" evidence="7">
    <location>
        <begin position="511"/>
        <end position="529"/>
    </location>
</feature>